<proteinExistence type="predicted"/>
<dbReference type="InterPro" id="IPR017452">
    <property type="entry name" value="GPCR_Rhodpsn_7TM"/>
</dbReference>
<dbReference type="Ensembl" id="ENSCSET00000031706.1">
    <property type="protein sequence ID" value="ENSCSEP00000031299.1"/>
    <property type="gene ID" value="ENSCSEG00000020042.1"/>
</dbReference>
<dbReference type="GeneTree" id="ENSGT00940000161337"/>
<dbReference type="SUPFAM" id="SSF81321">
    <property type="entry name" value="Family A G protein-coupled receptor-like"/>
    <property type="match status" value="1"/>
</dbReference>
<comment type="subcellular location">
    <subcellularLocation>
        <location evidence="1">Membrane</location>
    </subcellularLocation>
</comment>
<dbReference type="PROSITE" id="PS50262">
    <property type="entry name" value="G_PROTEIN_RECEP_F1_2"/>
    <property type="match status" value="1"/>
</dbReference>
<evidence type="ECO:0000313" key="7">
    <source>
        <dbReference type="Ensembl" id="ENSCSEP00000031299.1"/>
    </source>
</evidence>
<evidence type="ECO:0000259" key="6">
    <source>
        <dbReference type="PROSITE" id="PS50262"/>
    </source>
</evidence>
<evidence type="ECO:0000256" key="4">
    <source>
        <dbReference type="ARBA" id="ARBA00023136"/>
    </source>
</evidence>
<protein>
    <submittedName>
        <fullName evidence="7">Si:dkeyp-3f10.16</fullName>
    </submittedName>
</protein>
<dbReference type="AlphaFoldDB" id="A0A3P8WX02"/>
<dbReference type="Gene3D" id="1.20.1070.10">
    <property type="entry name" value="Rhodopsin 7-helix transmembrane proteins"/>
    <property type="match status" value="1"/>
</dbReference>
<name>A0A3P8WX02_CYNSE</name>
<reference evidence="7" key="3">
    <citation type="submission" date="2025-09" db="UniProtKB">
        <authorList>
            <consortium name="Ensembl"/>
        </authorList>
    </citation>
    <scope>IDENTIFICATION</scope>
</reference>
<keyword evidence="2 5" id="KW-0812">Transmembrane</keyword>
<organism evidence="7 8">
    <name type="scientific">Cynoglossus semilaevis</name>
    <name type="common">Tongue sole</name>
    <dbReference type="NCBI Taxonomy" id="244447"/>
    <lineage>
        <taxon>Eukaryota</taxon>
        <taxon>Metazoa</taxon>
        <taxon>Chordata</taxon>
        <taxon>Craniata</taxon>
        <taxon>Vertebrata</taxon>
        <taxon>Euteleostomi</taxon>
        <taxon>Actinopterygii</taxon>
        <taxon>Neopterygii</taxon>
        <taxon>Teleostei</taxon>
        <taxon>Neoteleostei</taxon>
        <taxon>Acanthomorphata</taxon>
        <taxon>Carangaria</taxon>
        <taxon>Pleuronectiformes</taxon>
        <taxon>Pleuronectoidei</taxon>
        <taxon>Cynoglossidae</taxon>
        <taxon>Cynoglossinae</taxon>
        <taxon>Cynoglossus</taxon>
    </lineage>
</organism>
<feature type="transmembrane region" description="Helical" evidence="5">
    <location>
        <begin position="48"/>
        <end position="64"/>
    </location>
</feature>
<dbReference type="GO" id="GO:0005549">
    <property type="term" value="F:odorant binding"/>
    <property type="evidence" value="ECO:0007669"/>
    <property type="project" value="TreeGrafter"/>
</dbReference>
<dbReference type="PANTHER" id="PTHR26451">
    <property type="entry name" value="G_PROTEIN_RECEP_F1_2 DOMAIN-CONTAINING PROTEIN"/>
    <property type="match status" value="1"/>
</dbReference>
<feature type="transmembrane region" description="Helical" evidence="5">
    <location>
        <begin position="70"/>
        <end position="90"/>
    </location>
</feature>
<feature type="transmembrane region" description="Helical" evidence="5">
    <location>
        <begin position="222"/>
        <end position="249"/>
    </location>
</feature>
<dbReference type="CDD" id="cd00637">
    <property type="entry name" value="7tm_classA_rhodopsin-like"/>
    <property type="match status" value="1"/>
</dbReference>
<dbReference type="InterPro" id="IPR052921">
    <property type="entry name" value="GPCR1_Superfamily_Member"/>
</dbReference>
<sequence length="317" mass="36139">MNISTFMDEDHARTLYITFFLAVIINCSNGLFVIVYFRDPQFRTDARYILYIHLVINDILMLNFTVALQLIAYAVNITFAPCCFLLLLLVTTNRNSPLNLACMALERYVAVCRPLHHTQLCTAQRAHILIALIWVISLIQPVSDIIVSVSSQPFEFLSGYVVCYPDFVHKTPYHKIQSVVVQVLLWVFILLTLVTTYVKVVFAARAASGSHQASARNARNTILLHSVQLLISTLSYISPVISTLLLSTWPKDHNTILFVSFLFTNVLPRLLSPLIYGVRDTKFRNQIRLLLHCPHCFAAHTKKNVVQVRKRSKQVLH</sequence>
<reference evidence="7" key="2">
    <citation type="submission" date="2025-08" db="UniProtKB">
        <authorList>
            <consortium name="Ensembl"/>
        </authorList>
    </citation>
    <scope>IDENTIFICATION</scope>
</reference>
<dbReference type="GO" id="GO:0004984">
    <property type="term" value="F:olfactory receptor activity"/>
    <property type="evidence" value="ECO:0007669"/>
    <property type="project" value="TreeGrafter"/>
</dbReference>
<dbReference type="Pfam" id="PF00001">
    <property type="entry name" value="7tm_1"/>
    <property type="match status" value="1"/>
</dbReference>
<evidence type="ECO:0000256" key="1">
    <source>
        <dbReference type="ARBA" id="ARBA00004370"/>
    </source>
</evidence>
<dbReference type="InterPro" id="IPR000276">
    <property type="entry name" value="GPCR_Rhodpsn"/>
</dbReference>
<keyword evidence="4 5" id="KW-0472">Membrane</keyword>
<feature type="transmembrane region" description="Helical" evidence="5">
    <location>
        <begin position="128"/>
        <end position="149"/>
    </location>
</feature>
<feature type="transmembrane region" description="Helical" evidence="5">
    <location>
        <begin position="255"/>
        <end position="278"/>
    </location>
</feature>
<evidence type="ECO:0000256" key="5">
    <source>
        <dbReference type="SAM" id="Phobius"/>
    </source>
</evidence>
<dbReference type="FunCoup" id="A0A3P8WX02">
    <property type="interactions" value="2"/>
</dbReference>
<reference evidence="7 8" key="1">
    <citation type="journal article" date="2014" name="Nat. Genet.">
        <title>Whole-genome sequence of a flatfish provides insights into ZW sex chromosome evolution and adaptation to a benthic lifestyle.</title>
        <authorList>
            <person name="Chen S."/>
            <person name="Zhang G."/>
            <person name="Shao C."/>
            <person name="Huang Q."/>
            <person name="Liu G."/>
            <person name="Zhang P."/>
            <person name="Song W."/>
            <person name="An N."/>
            <person name="Chalopin D."/>
            <person name="Volff J.N."/>
            <person name="Hong Y."/>
            <person name="Li Q."/>
            <person name="Sha Z."/>
            <person name="Zhou H."/>
            <person name="Xie M."/>
            <person name="Yu Q."/>
            <person name="Liu Y."/>
            <person name="Xiang H."/>
            <person name="Wang N."/>
            <person name="Wu K."/>
            <person name="Yang C."/>
            <person name="Zhou Q."/>
            <person name="Liao X."/>
            <person name="Yang L."/>
            <person name="Hu Q."/>
            <person name="Zhang J."/>
            <person name="Meng L."/>
            <person name="Jin L."/>
            <person name="Tian Y."/>
            <person name="Lian J."/>
            <person name="Yang J."/>
            <person name="Miao G."/>
            <person name="Liu S."/>
            <person name="Liang Z."/>
            <person name="Yan F."/>
            <person name="Li Y."/>
            <person name="Sun B."/>
            <person name="Zhang H."/>
            <person name="Zhang J."/>
            <person name="Zhu Y."/>
            <person name="Du M."/>
            <person name="Zhao Y."/>
            <person name="Schartl M."/>
            <person name="Tang Q."/>
            <person name="Wang J."/>
        </authorList>
    </citation>
    <scope>NUCLEOTIDE SEQUENCE</scope>
</reference>
<dbReference type="PRINTS" id="PR00237">
    <property type="entry name" value="GPCRRHODOPSN"/>
</dbReference>
<keyword evidence="3 5" id="KW-1133">Transmembrane helix</keyword>
<dbReference type="PANTHER" id="PTHR26451:SF998">
    <property type="entry name" value="ODORANT RECEPTOR-RELATED"/>
    <property type="match status" value="1"/>
</dbReference>
<feature type="transmembrane region" description="Helical" evidence="5">
    <location>
        <begin position="15"/>
        <end position="36"/>
    </location>
</feature>
<dbReference type="InParanoid" id="A0A3P8WX02"/>
<evidence type="ECO:0000256" key="3">
    <source>
        <dbReference type="ARBA" id="ARBA00022989"/>
    </source>
</evidence>
<evidence type="ECO:0000313" key="8">
    <source>
        <dbReference type="Proteomes" id="UP000265120"/>
    </source>
</evidence>
<feature type="transmembrane region" description="Helical" evidence="5">
    <location>
        <begin position="179"/>
        <end position="202"/>
    </location>
</feature>
<feature type="domain" description="G-protein coupled receptors family 1 profile" evidence="6">
    <location>
        <begin position="28"/>
        <end position="276"/>
    </location>
</feature>
<evidence type="ECO:0000256" key="2">
    <source>
        <dbReference type="ARBA" id="ARBA00022692"/>
    </source>
</evidence>
<dbReference type="OMA" id="TKITFCI"/>
<dbReference type="GO" id="GO:0016020">
    <property type="term" value="C:membrane"/>
    <property type="evidence" value="ECO:0007669"/>
    <property type="project" value="UniProtKB-SubCell"/>
</dbReference>
<accession>A0A3P8WX02</accession>
<dbReference type="FunFam" id="1.20.1070.10:FF:000096">
    <property type="entry name" value="Odorant receptor 131-2"/>
    <property type="match status" value="1"/>
</dbReference>
<keyword evidence="8" id="KW-1185">Reference proteome</keyword>
<dbReference type="GO" id="GO:0004930">
    <property type="term" value="F:G protein-coupled receptor activity"/>
    <property type="evidence" value="ECO:0007669"/>
    <property type="project" value="InterPro"/>
</dbReference>
<dbReference type="Proteomes" id="UP000265120">
    <property type="component" value="Chromosome 11"/>
</dbReference>